<evidence type="ECO:0000256" key="1">
    <source>
        <dbReference type="SAM" id="MobiDB-lite"/>
    </source>
</evidence>
<feature type="compositionally biased region" description="Basic and acidic residues" evidence="1">
    <location>
        <begin position="1"/>
        <end position="10"/>
    </location>
</feature>
<evidence type="ECO:0000313" key="3">
    <source>
        <dbReference type="Proteomes" id="UP001243009"/>
    </source>
</evidence>
<dbReference type="RefSeq" id="WP_305101596.1">
    <property type="nucleotide sequence ID" value="NZ_JAUTWS010000001.1"/>
</dbReference>
<feature type="region of interest" description="Disordered" evidence="1">
    <location>
        <begin position="1"/>
        <end position="36"/>
    </location>
</feature>
<dbReference type="Proteomes" id="UP001243009">
    <property type="component" value="Unassembled WGS sequence"/>
</dbReference>
<gene>
    <name evidence="2" type="ORF">Q7A36_00105</name>
</gene>
<evidence type="ECO:0000313" key="2">
    <source>
        <dbReference type="EMBL" id="MDO9706721.1"/>
    </source>
</evidence>
<comment type="caution">
    <text evidence="2">The sequence shown here is derived from an EMBL/GenBank/DDBJ whole genome shotgun (WGS) entry which is preliminary data.</text>
</comment>
<reference evidence="2 3" key="1">
    <citation type="submission" date="2023-08" db="EMBL/GenBank/DDBJ databases">
        <title>The draft genome sequence of Paracraurococcus sp. LOR1-02.</title>
        <authorList>
            <person name="Kingkaew E."/>
            <person name="Tanasupawat S."/>
        </authorList>
    </citation>
    <scope>NUCLEOTIDE SEQUENCE [LARGE SCALE GENOMIC DNA]</scope>
    <source>
        <strain evidence="2 3">LOR1-02</strain>
    </source>
</reference>
<protein>
    <submittedName>
        <fullName evidence="2">Uncharacterized protein</fullName>
    </submittedName>
</protein>
<keyword evidence="3" id="KW-1185">Reference proteome</keyword>
<sequence length="47" mass="5129">MNDTERRAATRLDPTAGPNSAVKTPRQPQPSGLTQDEIRQIVLDLLG</sequence>
<proteinExistence type="predicted"/>
<name>A0ABT9DS46_9PROT</name>
<accession>A0ABT9DS46</accession>
<dbReference type="EMBL" id="JAUTWS010000001">
    <property type="protein sequence ID" value="MDO9706721.1"/>
    <property type="molecule type" value="Genomic_DNA"/>
</dbReference>
<organism evidence="2 3">
    <name type="scientific">Paracraurococcus lichenis</name>
    <dbReference type="NCBI Taxonomy" id="3064888"/>
    <lineage>
        <taxon>Bacteria</taxon>
        <taxon>Pseudomonadati</taxon>
        <taxon>Pseudomonadota</taxon>
        <taxon>Alphaproteobacteria</taxon>
        <taxon>Acetobacterales</taxon>
        <taxon>Roseomonadaceae</taxon>
        <taxon>Paracraurococcus</taxon>
    </lineage>
</organism>